<proteinExistence type="predicted"/>
<evidence type="ECO:0000256" key="2">
    <source>
        <dbReference type="ARBA" id="ARBA00023125"/>
    </source>
</evidence>
<comment type="caution">
    <text evidence="6">The sequence shown here is derived from an EMBL/GenBank/DDBJ whole genome shotgun (WGS) entry which is preliminary data.</text>
</comment>
<feature type="domain" description="HTH tetR-type" evidence="5">
    <location>
        <begin position="6"/>
        <end position="66"/>
    </location>
</feature>
<reference evidence="7" key="1">
    <citation type="submission" date="2023-06" db="EMBL/GenBank/DDBJ databases">
        <title>Identification and characterization of horizontal gene transfer across gut microbiota members of farm animals based on homology search.</title>
        <authorList>
            <person name="Zeman M."/>
            <person name="Kubasova T."/>
            <person name="Jahodarova E."/>
            <person name="Nykrynova M."/>
            <person name="Rychlik I."/>
        </authorList>
    </citation>
    <scope>NUCLEOTIDE SEQUENCE [LARGE SCALE GENOMIC DNA]</scope>
    <source>
        <strain evidence="7">153_Feed</strain>
    </source>
</reference>
<dbReference type="RefSeq" id="WP_289511599.1">
    <property type="nucleotide sequence ID" value="NZ_JAUDEA010000011.1"/>
</dbReference>
<keyword evidence="7" id="KW-1185">Reference proteome</keyword>
<reference evidence="6 7" key="2">
    <citation type="submission" date="2023-06" db="EMBL/GenBank/DDBJ databases">
        <title>Identification and characterization of horizontal gene transfer across gut microbiota members of farm animals based on homology search.</title>
        <authorList>
            <person name="Schwarzerova J."/>
            <person name="Nykrynova M."/>
            <person name="Jureckova K."/>
            <person name="Cejkova D."/>
            <person name="Rychlik I."/>
        </authorList>
    </citation>
    <scope>NUCLEOTIDE SEQUENCE [LARGE SCALE GENOMIC DNA]</scope>
    <source>
        <strain evidence="6 7">153_Feed</strain>
    </source>
</reference>
<reference evidence="6 7" key="3">
    <citation type="submission" date="2023-06" db="EMBL/GenBank/DDBJ databases">
        <authorList>
            <person name="Zeman M."/>
            <person name="Kubasova T."/>
            <person name="Jahodarova E."/>
            <person name="Nykrynova M."/>
            <person name="Rychlik I."/>
        </authorList>
    </citation>
    <scope>NUCLEOTIDE SEQUENCE [LARGE SCALE GENOMIC DNA]</scope>
    <source>
        <strain evidence="6 7">153_Feed</strain>
    </source>
</reference>
<dbReference type="PROSITE" id="PS01081">
    <property type="entry name" value="HTH_TETR_1"/>
    <property type="match status" value="1"/>
</dbReference>
<keyword evidence="3" id="KW-0804">Transcription</keyword>
<feature type="DNA-binding region" description="H-T-H motif" evidence="4">
    <location>
        <begin position="29"/>
        <end position="48"/>
    </location>
</feature>
<evidence type="ECO:0000256" key="3">
    <source>
        <dbReference type="ARBA" id="ARBA00023163"/>
    </source>
</evidence>
<evidence type="ECO:0000256" key="1">
    <source>
        <dbReference type="ARBA" id="ARBA00023015"/>
    </source>
</evidence>
<dbReference type="InterPro" id="IPR009057">
    <property type="entry name" value="Homeodomain-like_sf"/>
</dbReference>
<sequence length="183" mass="20196">MPKLIPNLRKRILEQADLLLRTEGYRALSMRELARRCNVSPGTIYNHFADKDEIIATITLADWRHVIEDMERAAQEATSLAPGLTELCCVLDGFTARYRHVWEQYDGVPVTGYVARFHRELRSQIAAPIGTVVSSCGREDLAEAAGVIAEALLACSVDPELGAQQFGKLASALDASNPTRRNS</sequence>
<dbReference type="PRINTS" id="PR00455">
    <property type="entry name" value="HTHTETR"/>
</dbReference>
<dbReference type="PANTHER" id="PTHR30055:SF234">
    <property type="entry name" value="HTH-TYPE TRANSCRIPTIONAL REGULATOR BETI"/>
    <property type="match status" value="1"/>
</dbReference>
<dbReference type="InterPro" id="IPR023772">
    <property type="entry name" value="DNA-bd_HTH_TetR-type_CS"/>
</dbReference>
<dbReference type="SUPFAM" id="SSF46689">
    <property type="entry name" value="Homeodomain-like"/>
    <property type="match status" value="1"/>
</dbReference>
<dbReference type="Gene3D" id="1.10.357.10">
    <property type="entry name" value="Tetracycline Repressor, domain 2"/>
    <property type="match status" value="1"/>
</dbReference>
<dbReference type="PROSITE" id="PS50977">
    <property type="entry name" value="HTH_TETR_2"/>
    <property type="match status" value="1"/>
</dbReference>
<evidence type="ECO:0000313" key="6">
    <source>
        <dbReference type="EMBL" id="MDM8271522.1"/>
    </source>
</evidence>
<dbReference type="InterPro" id="IPR050109">
    <property type="entry name" value="HTH-type_TetR-like_transc_reg"/>
</dbReference>
<evidence type="ECO:0000259" key="5">
    <source>
        <dbReference type="PROSITE" id="PS50977"/>
    </source>
</evidence>
<evidence type="ECO:0000313" key="7">
    <source>
        <dbReference type="Proteomes" id="UP001529256"/>
    </source>
</evidence>
<name>A0ABT7V4J7_9ACTN</name>
<dbReference type="InterPro" id="IPR001647">
    <property type="entry name" value="HTH_TetR"/>
</dbReference>
<evidence type="ECO:0000256" key="4">
    <source>
        <dbReference type="PROSITE-ProRule" id="PRU00335"/>
    </source>
</evidence>
<protein>
    <submittedName>
        <fullName evidence="6">TetR/AcrR family transcriptional regulator</fullName>
    </submittedName>
</protein>
<dbReference type="PANTHER" id="PTHR30055">
    <property type="entry name" value="HTH-TYPE TRANSCRIPTIONAL REGULATOR RUTR"/>
    <property type="match status" value="1"/>
</dbReference>
<gene>
    <name evidence="6" type="ORF">QUW25_07550</name>
</gene>
<organism evidence="6 7">
    <name type="scientific">Thermophilibacter provencensis</name>
    <dbReference type="NCBI Taxonomy" id="1852386"/>
    <lineage>
        <taxon>Bacteria</taxon>
        <taxon>Bacillati</taxon>
        <taxon>Actinomycetota</taxon>
        <taxon>Coriobacteriia</taxon>
        <taxon>Coriobacteriales</taxon>
        <taxon>Atopobiaceae</taxon>
        <taxon>Thermophilibacter</taxon>
    </lineage>
</organism>
<keyword evidence="2 4" id="KW-0238">DNA-binding</keyword>
<keyword evidence="1" id="KW-0805">Transcription regulation</keyword>
<dbReference type="EMBL" id="JAUDEA010000011">
    <property type="protein sequence ID" value="MDM8271522.1"/>
    <property type="molecule type" value="Genomic_DNA"/>
</dbReference>
<accession>A0ABT7V4J7</accession>
<dbReference type="Pfam" id="PF00440">
    <property type="entry name" value="TetR_N"/>
    <property type="match status" value="1"/>
</dbReference>
<dbReference type="Proteomes" id="UP001529256">
    <property type="component" value="Unassembled WGS sequence"/>
</dbReference>